<dbReference type="PANTHER" id="PTHR15921">
    <property type="entry name" value="PRE-MRNA CLEAVAGE COMPLEX II"/>
    <property type="match status" value="1"/>
</dbReference>
<organism evidence="3 4">
    <name type="scientific">Cylindrotheca closterium</name>
    <dbReference type="NCBI Taxonomy" id="2856"/>
    <lineage>
        <taxon>Eukaryota</taxon>
        <taxon>Sar</taxon>
        <taxon>Stramenopiles</taxon>
        <taxon>Ochrophyta</taxon>
        <taxon>Bacillariophyta</taxon>
        <taxon>Bacillariophyceae</taxon>
        <taxon>Bacillariophycidae</taxon>
        <taxon>Bacillariales</taxon>
        <taxon>Bacillariaceae</taxon>
        <taxon>Cylindrotheca</taxon>
    </lineage>
</organism>
<feature type="compositionally biased region" description="Acidic residues" evidence="1">
    <location>
        <begin position="454"/>
        <end position="470"/>
    </location>
</feature>
<dbReference type="Gene3D" id="1.25.40.90">
    <property type="match status" value="1"/>
</dbReference>
<comment type="caution">
    <text evidence="3">The sequence shown here is derived from an EMBL/GenBank/DDBJ whole genome shotgun (WGS) entry which is preliminary data.</text>
</comment>
<dbReference type="PROSITE" id="PS51391">
    <property type="entry name" value="CID"/>
    <property type="match status" value="1"/>
</dbReference>
<dbReference type="GO" id="GO:0003729">
    <property type="term" value="F:mRNA binding"/>
    <property type="evidence" value="ECO:0007669"/>
    <property type="project" value="InterPro"/>
</dbReference>
<accession>A0AAD2FWG4</accession>
<dbReference type="GO" id="GO:0031124">
    <property type="term" value="P:mRNA 3'-end processing"/>
    <property type="evidence" value="ECO:0007669"/>
    <property type="project" value="InterPro"/>
</dbReference>
<dbReference type="GO" id="GO:0006369">
    <property type="term" value="P:termination of RNA polymerase II transcription"/>
    <property type="evidence" value="ECO:0007669"/>
    <property type="project" value="InterPro"/>
</dbReference>
<gene>
    <name evidence="3" type="ORF">CYCCA115_LOCUS15179</name>
</gene>
<name>A0AAD2FWG4_9STRA</name>
<feature type="region of interest" description="Disordered" evidence="1">
    <location>
        <begin position="227"/>
        <end position="246"/>
    </location>
</feature>
<reference evidence="3" key="1">
    <citation type="submission" date="2023-08" db="EMBL/GenBank/DDBJ databases">
        <authorList>
            <person name="Audoor S."/>
            <person name="Bilcke G."/>
        </authorList>
    </citation>
    <scope>NUCLEOTIDE SEQUENCE</scope>
</reference>
<protein>
    <recommendedName>
        <fullName evidence="2">CID domain-containing protein</fullName>
    </recommendedName>
</protein>
<dbReference type="InterPro" id="IPR006569">
    <property type="entry name" value="CID_dom"/>
</dbReference>
<dbReference type="GO" id="GO:0005737">
    <property type="term" value="C:cytoplasm"/>
    <property type="evidence" value="ECO:0007669"/>
    <property type="project" value="TreeGrafter"/>
</dbReference>
<dbReference type="SMART" id="SM00582">
    <property type="entry name" value="RPR"/>
    <property type="match status" value="1"/>
</dbReference>
<dbReference type="GO" id="GO:0005849">
    <property type="term" value="C:mRNA cleavage factor complex"/>
    <property type="evidence" value="ECO:0007669"/>
    <property type="project" value="TreeGrafter"/>
</dbReference>
<evidence type="ECO:0000313" key="4">
    <source>
        <dbReference type="Proteomes" id="UP001295423"/>
    </source>
</evidence>
<dbReference type="EMBL" id="CAKOGP040001869">
    <property type="protein sequence ID" value="CAJ1954586.1"/>
    <property type="molecule type" value="Genomic_DNA"/>
</dbReference>
<dbReference type="InterPro" id="IPR045154">
    <property type="entry name" value="PCF11-like"/>
</dbReference>
<sequence length="552" mass="60950">MDEEEDPIDEEQLDEYREMVDDLGAFPDKVKINSLSMVAEDHAESPANAAAIYGVIRTPLVAKNVSSDKKLPLVYVIDSILKNVKGSYIPVIEEDAKTWMPVVYDALPDDKRAKLKKVWNLWKGANIFKESKWQEMGSCFSATSATAATRSSSDAVTSNPELENAGISWGKDGSLLLMPNLKEAMQSILDDLQSDVTDELEKVSLERLAAIDSALLIKIKQTAEDSLRSGSSKGRMQTSNEQPQEEDDILSFLVETRTAEAIEQSSAWQKLNLNHVKDAHEIMASLQRLLRDGSSIDKRYTQREALDTTAALAAAAVTAGLLTANVEELSKSDKNNSAVSSILGMGAGQRANPASVFVKVDKSLFTNDGLKKRNDAIVGVLYDAGLPFVSSTDGRRFATQVELSEHLDALFKKGQLEKAMATTEERGWYISDSAFSLEKKMEEMQISNPGGGSEADDPAESSETEADPDSFTELADESRDRCVICGLNFKMYFDNDDGVFKYKNCREIEVLNDETAIKESEEMLVHVSCWRNMGCPPQLNPEQALQEFMNQD</sequence>
<evidence type="ECO:0000259" key="2">
    <source>
        <dbReference type="PROSITE" id="PS51391"/>
    </source>
</evidence>
<dbReference type="AlphaFoldDB" id="A0AAD2FWG4"/>
<feature type="domain" description="CID" evidence="2">
    <location>
        <begin position="8"/>
        <end position="144"/>
    </location>
</feature>
<evidence type="ECO:0000256" key="1">
    <source>
        <dbReference type="SAM" id="MobiDB-lite"/>
    </source>
</evidence>
<dbReference type="SUPFAM" id="SSF48464">
    <property type="entry name" value="ENTH/VHS domain"/>
    <property type="match status" value="1"/>
</dbReference>
<evidence type="ECO:0000313" key="3">
    <source>
        <dbReference type="EMBL" id="CAJ1954586.1"/>
    </source>
</evidence>
<dbReference type="Pfam" id="PF04818">
    <property type="entry name" value="CID"/>
    <property type="match status" value="1"/>
</dbReference>
<dbReference type="Proteomes" id="UP001295423">
    <property type="component" value="Unassembled WGS sequence"/>
</dbReference>
<dbReference type="PANTHER" id="PTHR15921:SF3">
    <property type="entry name" value="PRE-MRNA CLEAVAGE COMPLEX 2 PROTEIN PCF11"/>
    <property type="match status" value="1"/>
</dbReference>
<dbReference type="InterPro" id="IPR008942">
    <property type="entry name" value="ENTH_VHS"/>
</dbReference>
<feature type="compositionally biased region" description="Polar residues" evidence="1">
    <location>
        <begin position="228"/>
        <end position="242"/>
    </location>
</feature>
<feature type="region of interest" description="Disordered" evidence="1">
    <location>
        <begin position="443"/>
        <end position="474"/>
    </location>
</feature>
<dbReference type="GO" id="GO:0000993">
    <property type="term" value="F:RNA polymerase II complex binding"/>
    <property type="evidence" value="ECO:0007669"/>
    <property type="project" value="InterPro"/>
</dbReference>
<keyword evidence="4" id="KW-1185">Reference proteome</keyword>
<proteinExistence type="predicted"/>